<evidence type="ECO:0000313" key="1">
    <source>
        <dbReference type="EMBL" id="CAE7938679.1"/>
    </source>
</evidence>
<accession>A0A813C489</accession>
<feature type="non-terminal residue" evidence="1">
    <location>
        <position position="486"/>
    </location>
</feature>
<dbReference type="Proteomes" id="UP000601435">
    <property type="component" value="Unassembled WGS sequence"/>
</dbReference>
<dbReference type="AlphaFoldDB" id="A0A813C489"/>
<keyword evidence="2" id="KW-1185">Reference proteome</keyword>
<organism evidence="1 2">
    <name type="scientific">Symbiodinium necroappetens</name>
    <dbReference type="NCBI Taxonomy" id="1628268"/>
    <lineage>
        <taxon>Eukaryota</taxon>
        <taxon>Sar</taxon>
        <taxon>Alveolata</taxon>
        <taxon>Dinophyceae</taxon>
        <taxon>Suessiales</taxon>
        <taxon>Symbiodiniaceae</taxon>
        <taxon>Symbiodinium</taxon>
    </lineage>
</organism>
<dbReference type="EMBL" id="CAJNJA010086853">
    <property type="protein sequence ID" value="CAE7938679.1"/>
    <property type="molecule type" value="Genomic_DNA"/>
</dbReference>
<gene>
    <name evidence="1" type="primary">AGX1</name>
    <name evidence="1" type="ORF">SNEC2469_LOCUS33251</name>
</gene>
<dbReference type="SUPFAM" id="SSF53335">
    <property type="entry name" value="S-adenosyl-L-methionine-dependent methyltransferases"/>
    <property type="match status" value="1"/>
</dbReference>
<dbReference type="InterPro" id="IPR029063">
    <property type="entry name" value="SAM-dependent_MTases_sf"/>
</dbReference>
<reference evidence="1" key="1">
    <citation type="submission" date="2021-02" db="EMBL/GenBank/DDBJ databases">
        <authorList>
            <person name="Dougan E. K."/>
            <person name="Rhodes N."/>
            <person name="Thang M."/>
            <person name="Chan C."/>
        </authorList>
    </citation>
    <scope>NUCLEOTIDE SEQUENCE</scope>
</reference>
<evidence type="ECO:0000313" key="2">
    <source>
        <dbReference type="Proteomes" id="UP000601435"/>
    </source>
</evidence>
<dbReference type="Gene3D" id="3.40.50.150">
    <property type="entry name" value="Vaccinia Virus protein VP39"/>
    <property type="match status" value="1"/>
</dbReference>
<name>A0A813C489_9DINO</name>
<protein>
    <submittedName>
        <fullName evidence="1">AGX1 protein</fullName>
    </submittedName>
</protein>
<comment type="caution">
    <text evidence="1">The sequence shown here is derived from an EMBL/GenBank/DDBJ whole genome shotgun (WGS) entry which is preliminary data.</text>
</comment>
<dbReference type="OrthoDB" id="437890at2759"/>
<sequence>AVRALVDLMRIPASCQTFQVTAALRDSRGPTLTGETTTSVWALSWKVLWGMVSFCLSREVPELVVEAFTSSLSALRFSHGQMFTTAQHLILLQLSCVLVTAPSFYLLSTPWEVEAEDTGANGSQEQSSQKWLSELLCEVPLGMGESDREVFEFVEASSSALWARDRQQGGKPAHTKVVAPLTDVIAPNASAADIWSTEELLQSLSDSNSSEDFMSQHDSDASDTAMSCQKYPLNDAVRGLSYHGLSLEDTFTQIYATGAWGKGSGAGSLPVHCLKWIEFLRKFIKEHQVKSVVDLGCGDWQFSPYIYHDLGVDYVGYDVVLPVIAENRARWECQGFNFEHLEFSSHVDEIQDGELYILKDVLQHWSSQRIRSFLKKLLAKPSLRFILVCNCAEPEDWPDEDILDGGWRPLSSAKPPLNEFDAQPLLRFPSLPNLKEVCIISPARKRHDFPQKAVAACTGTFRAGVVCNFAGRRAMHPVRRRRFDMV</sequence>
<proteinExistence type="predicted"/>